<keyword evidence="3" id="KW-1185">Reference proteome</keyword>
<name>A0A9W5WVT9_BABOV</name>
<organism evidence="2 3">
    <name type="scientific">Babesia ovis</name>
    <dbReference type="NCBI Taxonomy" id="5869"/>
    <lineage>
        <taxon>Eukaryota</taxon>
        <taxon>Sar</taxon>
        <taxon>Alveolata</taxon>
        <taxon>Apicomplexa</taxon>
        <taxon>Aconoidasida</taxon>
        <taxon>Piroplasmida</taxon>
        <taxon>Babesiidae</taxon>
        <taxon>Babesia</taxon>
    </lineage>
</organism>
<gene>
    <name evidence="2" type="ORF">BaOVIS_028140</name>
</gene>
<comment type="caution">
    <text evidence="2">The sequence shown here is derived from an EMBL/GenBank/DDBJ whole genome shotgun (WGS) entry which is preliminary data.</text>
</comment>
<evidence type="ECO:0000313" key="3">
    <source>
        <dbReference type="Proteomes" id="UP001057455"/>
    </source>
</evidence>
<dbReference type="AlphaFoldDB" id="A0A9W5WVT9"/>
<keyword evidence="1" id="KW-1133">Transmembrane helix</keyword>
<protein>
    <submittedName>
        <fullName evidence="2">Uncharacterized protein</fullName>
    </submittedName>
</protein>
<reference evidence="2" key="1">
    <citation type="submission" date="2019-12" db="EMBL/GenBank/DDBJ databases">
        <title>Genome sequence of Babesia ovis.</title>
        <authorList>
            <person name="Yamagishi J."/>
            <person name="Sevinc F."/>
            <person name="Xuan X."/>
        </authorList>
    </citation>
    <scope>NUCLEOTIDE SEQUENCE</scope>
    <source>
        <strain evidence="2">Selcuk</strain>
    </source>
</reference>
<keyword evidence="1" id="KW-0812">Transmembrane</keyword>
<dbReference type="Proteomes" id="UP001057455">
    <property type="component" value="Unassembled WGS sequence"/>
</dbReference>
<keyword evidence="1" id="KW-0472">Membrane</keyword>
<feature type="transmembrane region" description="Helical" evidence="1">
    <location>
        <begin position="91"/>
        <end position="111"/>
    </location>
</feature>
<sequence length="144" mass="16283">MTSGLHKEIRECNSPQYLMSKRLMLLALVENTSMLSCSVADPAVCNAFSDVLSGKVVDWSKGELRGCLGKVPKNLDAFRDTATASDLYKYLMLYSITWAVVFVLLICFFYLMKHTTEFDAIIYQAKDPNENIVIKIMQPLTPWS</sequence>
<evidence type="ECO:0000256" key="1">
    <source>
        <dbReference type="SAM" id="Phobius"/>
    </source>
</evidence>
<accession>A0A9W5WVT9</accession>
<proteinExistence type="predicted"/>
<evidence type="ECO:0000313" key="2">
    <source>
        <dbReference type="EMBL" id="GFE55410.1"/>
    </source>
</evidence>
<dbReference type="EMBL" id="BLIY01000020">
    <property type="protein sequence ID" value="GFE55410.1"/>
    <property type="molecule type" value="Genomic_DNA"/>
</dbReference>
<dbReference type="OrthoDB" id="328211at2759"/>